<evidence type="ECO:0000256" key="1">
    <source>
        <dbReference type="SAM" id="MobiDB-lite"/>
    </source>
</evidence>
<dbReference type="Gene3D" id="1.20.890.10">
    <property type="entry name" value="cAMP-dependent protein kinase regulatory subunit, dimerization-anchoring domain"/>
    <property type="match status" value="1"/>
</dbReference>
<dbReference type="EnsemblMetazoa" id="Aqu2.1.29401_001">
    <property type="protein sequence ID" value="Aqu2.1.29401_001"/>
    <property type="gene ID" value="Aqu2.1.29401"/>
</dbReference>
<organism evidence="2">
    <name type="scientific">Amphimedon queenslandica</name>
    <name type="common">Sponge</name>
    <dbReference type="NCBI Taxonomy" id="400682"/>
    <lineage>
        <taxon>Eukaryota</taxon>
        <taxon>Metazoa</taxon>
        <taxon>Porifera</taxon>
        <taxon>Demospongiae</taxon>
        <taxon>Heteroscleromorpha</taxon>
        <taxon>Haplosclerida</taxon>
        <taxon>Niphatidae</taxon>
        <taxon>Amphimedon</taxon>
    </lineage>
</organism>
<name>A0A1X7UP15_AMPQE</name>
<protein>
    <recommendedName>
        <fullName evidence="3">RIIa domain-containing protein</fullName>
    </recommendedName>
</protein>
<reference evidence="2" key="1">
    <citation type="submission" date="2017-05" db="UniProtKB">
        <authorList>
            <consortium name="EnsemblMetazoa"/>
        </authorList>
    </citation>
    <scope>IDENTIFICATION</scope>
</reference>
<dbReference type="PANTHER" id="PTHR15505:SF4">
    <property type="entry name" value="RIIA DOMAIN-CONTAINING PROTEIN 1"/>
    <property type="match status" value="1"/>
</dbReference>
<evidence type="ECO:0008006" key="3">
    <source>
        <dbReference type="Google" id="ProtNLM"/>
    </source>
</evidence>
<dbReference type="CDD" id="cd22971">
    <property type="entry name" value="DD_RIIAD1"/>
    <property type="match status" value="1"/>
</dbReference>
<dbReference type="SUPFAM" id="SSF47391">
    <property type="entry name" value="Dimerization-anchoring domain of cAMP-dependent PK regulatory subunit"/>
    <property type="match status" value="1"/>
</dbReference>
<proteinExistence type="predicted"/>
<feature type="region of interest" description="Disordered" evidence="1">
    <location>
        <begin position="27"/>
        <end position="46"/>
    </location>
</feature>
<accession>A0A1X7UP15</accession>
<dbReference type="InParanoid" id="A0A1X7UP15"/>
<dbReference type="OrthoDB" id="10249338at2759"/>
<dbReference type="STRING" id="400682.A0A1X7UP15"/>
<evidence type="ECO:0000313" key="2">
    <source>
        <dbReference type="EnsemblMetazoa" id="Aqu2.1.29401_001"/>
    </source>
</evidence>
<dbReference type="InterPro" id="IPR059162">
    <property type="entry name" value="RIIAD1"/>
</dbReference>
<dbReference type="AlphaFoldDB" id="A0A1X7UP15"/>
<sequence length="118" mass="13842">MHVKYPKYRWEGPAVVKTMELQVETGLSSRPQLDSNDRAALTSTQQSDLNKEKVKVRLQNEKYFRKHPEIPLLLESFLQKVLLKKPDDIKAFAASYFTDPRLREIINLKLSERQNEDI</sequence>
<dbReference type="PANTHER" id="PTHR15505">
    <property type="entry name" value="RIIA DOMAIN-CONTAINING PROTEIN 1"/>
    <property type="match status" value="1"/>
</dbReference>